<proteinExistence type="predicted"/>
<keyword evidence="6" id="KW-1185">Reference proteome</keyword>
<dbReference type="InterPro" id="IPR053135">
    <property type="entry name" value="AKR2_Oxidoreductase"/>
</dbReference>
<evidence type="ECO:0000259" key="4">
    <source>
        <dbReference type="PROSITE" id="PS51379"/>
    </source>
</evidence>
<gene>
    <name evidence="5" type="ORF">BR63_02705</name>
</gene>
<dbReference type="SUPFAM" id="SSF51430">
    <property type="entry name" value="NAD(P)-linked oxidoreductase"/>
    <property type="match status" value="1"/>
</dbReference>
<dbReference type="EMBL" id="CP045798">
    <property type="protein sequence ID" value="QNB45315.1"/>
    <property type="molecule type" value="Genomic_DNA"/>
</dbReference>
<dbReference type="InterPro" id="IPR036812">
    <property type="entry name" value="NAD(P)_OxRdtase_dom_sf"/>
</dbReference>
<protein>
    <submittedName>
        <fullName evidence="5">4Fe-4S dicluster domain-containing protein</fullName>
    </submittedName>
</protein>
<keyword evidence="2" id="KW-0408">Iron</keyword>
<name>A0A7G6DZR1_THEFR</name>
<dbReference type="PANTHER" id="PTHR43312">
    <property type="entry name" value="D-THREO-ALDOSE 1-DEHYDROGENASE"/>
    <property type="match status" value="1"/>
</dbReference>
<sequence>MEYQLLGHTGLKVSRLCFGSLTMGPLQANLSIKQGAALLRYAFELGVNFIDTAKLYRTYPYIKEALRGWDAPVIIASKSYDYTWEGMQRSVEEARLAIDRDYLDIFLLHEQESELTLEGHRPALEYLWEAKAKGLIKAVGVSTHTVEVVKVAAALSDIEVIHPLVNYKGLGILDGTLPELIEALKSAYDAGKGIYGMKPLGGGNLILDVDMALRYAFNLPYLHSVAVGCKTPEELVYNISVMEGKDPPADLKDKIRKIPRKLHIEEWCLGCGECVKKCPSALLEIREGKAILAGKDCLFCGYCGAACPQFAIKVL</sequence>
<evidence type="ECO:0000313" key="5">
    <source>
        <dbReference type="EMBL" id="QNB45315.1"/>
    </source>
</evidence>
<dbReference type="InterPro" id="IPR020471">
    <property type="entry name" value="AKR"/>
</dbReference>
<dbReference type="Gene3D" id="3.20.20.100">
    <property type="entry name" value="NADP-dependent oxidoreductase domain"/>
    <property type="match status" value="1"/>
</dbReference>
<dbReference type="PROSITE" id="PS51379">
    <property type="entry name" value="4FE4S_FER_2"/>
    <property type="match status" value="2"/>
</dbReference>
<dbReference type="Pfam" id="PF00248">
    <property type="entry name" value="Aldo_ket_red"/>
    <property type="match status" value="1"/>
</dbReference>
<reference evidence="5 6" key="1">
    <citation type="journal article" date="2019" name="Front. Microbiol.">
        <title>Thermoanaerosceptrum fracticalcis gen. nov. sp. nov., a Novel Fumarate-Fermenting Microorganism From a Deep Fractured Carbonate Aquifer of the US Great Basin.</title>
        <authorList>
            <person name="Hamilton-Brehm S.D."/>
            <person name="Stewart L.E."/>
            <person name="Zavarin M."/>
            <person name="Caldwell M."/>
            <person name="Lawson P.A."/>
            <person name="Onstott T.C."/>
            <person name="Grzymski J."/>
            <person name="Neveux I."/>
            <person name="Lollar B.S."/>
            <person name="Russell C.E."/>
            <person name="Moser D.P."/>
        </authorList>
    </citation>
    <scope>NUCLEOTIDE SEQUENCE [LARGE SCALE GENOMIC DNA]</scope>
    <source>
        <strain evidence="5 6">DRI-13</strain>
    </source>
</reference>
<keyword evidence="1" id="KW-0479">Metal-binding</keyword>
<dbReference type="InterPro" id="IPR017896">
    <property type="entry name" value="4Fe4S_Fe-S-bd"/>
</dbReference>
<dbReference type="Pfam" id="PF13237">
    <property type="entry name" value="Fer4_10"/>
    <property type="match status" value="1"/>
</dbReference>
<dbReference type="InterPro" id="IPR017900">
    <property type="entry name" value="4Fe4S_Fe_S_CS"/>
</dbReference>
<dbReference type="CDD" id="cd19100">
    <property type="entry name" value="AKR_unchar"/>
    <property type="match status" value="1"/>
</dbReference>
<dbReference type="AlphaFoldDB" id="A0A7G6DZR1"/>
<dbReference type="PROSITE" id="PS00198">
    <property type="entry name" value="4FE4S_FER_1"/>
    <property type="match status" value="2"/>
</dbReference>
<dbReference type="InterPro" id="IPR023210">
    <property type="entry name" value="NADP_OxRdtase_dom"/>
</dbReference>
<dbReference type="GO" id="GO:0016491">
    <property type="term" value="F:oxidoreductase activity"/>
    <property type="evidence" value="ECO:0007669"/>
    <property type="project" value="InterPro"/>
</dbReference>
<accession>A0A7G6DZR1</accession>
<dbReference type="SUPFAM" id="SSF54862">
    <property type="entry name" value="4Fe-4S ferredoxins"/>
    <property type="match status" value="1"/>
</dbReference>
<evidence type="ECO:0000256" key="3">
    <source>
        <dbReference type="ARBA" id="ARBA00023014"/>
    </source>
</evidence>
<dbReference type="OrthoDB" id="9804790at2"/>
<dbReference type="KEGG" id="tfr:BR63_02705"/>
<evidence type="ECO:0000313" key="6">
    <source>
        <dbReference type="Proteomes" id="UP000515847"/>
    </source>
</evidence>
<feature type="domain" description="4Fe-4S ferredoxin-type" evidence="4">
    <location>
        <begin position="289"/>
        <end position="315"/>
    </location>
</feature>
<organism evidence="5 6">
    <name type="scientific">Thermanaerosceptrum fracticalcis</name>
    <dbReference type="NCBI Taxonomy" id="1712410"/>
    <lineage>
        <taxon>Bacteria</taxon>
        <taxon>Bacillati</taxon>
        <taxon>Bacillota</taxon>
        <taxon>Clostridia</taxon>
        <taxon>Eubacteriales</taxon>
        <taxon>Peptococcaceae</taxon>
        <taxon>Thermanaerosceptrum</taxon>
    </lineage>
</organism>
<dbReference type="GO" id="GO:0051536">
    <property type="term" value="F:iron-sulfur cluster binding"/>
    <property type="evidence" value="ECO:0007669"/>
    <property type="project" value="UniProtKB-KW"/>
</dbReference>
<evidence type="ECO:0000256" key="2">
    <source>
        <dbReference type="ARBA" id="ARBA00023004"/>
    </source>
</evidence>
<keyword evidence="3" id="KW-0411">Iron-sulfur</keyword>
<dbReference type="GO" id="GO:0046872">
    <property type="term" value="F:metal ion binding"/>
    <property type="evidence" value="ECO:0007669"/>
    <property type="project" value="UniProtKB-KW"/>
</dbReference>
<dbReference type="Gene3D" id="3.30.70.20">
    <property type="match status" value="1"/>
</dbReference>
<evidence type="ECO:0000256" key="1">
    <source>
        <dbReference type="ARBA" id="ARBA00022723"/>
    </source>
</evidence>
<dbReference type="RefSeq" id="WP_034421714.1">
    <property type="nucleotide sequence ID" value="NZ_CP045798.1"/>
</dbReference>
<dbReference type="PANTHER" id="PTHR43312:SF1">
    <property type="entry name" value="NADP-DEPENDENT OXIDOREDUCTASE DOMAIN-CONTAINING PROTEIN"/>
    <property type="match status" value="1"/>
</dbReference>
<dbReference type="PRINTS" id="PR00069">
    <property type="entry name" value="ALDKETRDTASE"/>
</dbReference>
<dbReference type="Proteomes" id="UP000515847">
    <property type="component" value="Chromosome"/>
</dbReference>
<feature type="domain" description="4Fe-4S ferredoxin-type" evidence="4">
    <location>
        <begin position="259"/>
        <end position="288"/>
    </location>
</feature>